<keyword evidence="4" id="KW-0547">Nucleotide-binding</keyword>
<accession>A0A918EH21</accession>
<comment type="caution">
    <text evidence="4">The sequence shown here is derived from an EMBL/GenBank/DDBJ whole genome shotgun (WGS) entry which is preliminary data.</text>
</comment>
<gene>
    <name evidence="4" type="ORF">GCM10010185_70710</name>
</gene>
<dbReference type="GO" id="GO:0016787">
    <property type="term" value="F:hydrolase activity"/>
    <property type="evidence" value="ECO:0007669"/>
    <property type="project" value="UniProtKB-KW"/>
</dbReference>
<dbReference type="InterPro" id="IPR000330">
    <property type="entry name" value="SNF2_N"/>
</dbReference>
<dbReference type="PROSITE" id="PS51192">
    <property type="entry name" value="HELICASE_ATP_BIND_1"/>
    <property type="match status" value="1"/>
</dbReference>
<dbReference type="InterPro" id="IPR001650">
    <property type="entry name" value="Helicase_C-like"/>
</dbReference>
<dbReference type="Pfam" id="PF14520">
    <property type="entry name" value="HHH_5"/>
    <property type="match status" value="1"/>
</dbReference>
<organism evidence="4 5">
    <name type="scientific">Saccharothrix coeruleofusca</name>
    <dbReference type="NCBI Taxonomy" id="33919"/>
    <lineage>
        <taxon>Bacteria</taxon>
        <taxon>Bacillati</taxon>
        <taxon>Actinomycetota</taxon>
        <taxon>Actinomycetes</taxon>
        <taxon>Pseudonocardiales</taxon>
        <taxon>Pseudonocardiaceae</taxon>
        <taxon>Saccharothrix</taxon>
    </lineage>
</organism>
<dbReference type="GO" id="GO:0005524">
    <property type="term" value="F:ATP binding"/>
    <property type="evidence" value="ECO:0007669"/>
    <property type="project" value="InterPro"/>
</dbReference>
<dbReference type="CDD" id="cd17919">
    <property type="entry name" value="DEXHc_Snf"/>
    <property type="match status" value="1"/>
</dbReference>
<reference evidence="4" key="2">
    <citation type="submission" date="2020-09" db="EMBL/GenBank/DDBJ databases">
        <authorList>
            <person name="Sun Q."/>
            <person name="Ohkuma M."/>
        </authorList>
    </citation>
    <scope>NUCLEOTIDE SEQUENCE</scope>
    <source>
        <strain evidence="4">JCM 3313</strain>
    </source>
</reference>
<keyword evidence="5" id="KW-1185">Reference proteome</keyword>
<dbReference type="SMART" id="SM00490">
    <property type="entry name" value="HELICc"/>
    <property type="match status" value="1"/>
</dbReference>
<evidence type="ECO:0000313" key="4">
    <source>
        <dbReference type="EMBL" id="GGP86821.1"/>
    </source>
</evidence>
<dbReference type="Gene3D" id="1.10.150.20">
    <property type="entry name" value="5' to 3' exonuclease, C-terminal subdomain"/>
    <property type="match status" value="1"/>
</dbReference>
<evidence type="ECO:0000256" key="1">
    <source>
        <dbReference type="ARBA" id="ARBA00022801"/>
    </source>
</evidence>
<feature type="domain" description="Helicase C-terminal" evidence="3">
    <location>
        <begin position="560"/>
        <end position="712"/>
    </location>
</feature>
<dbReference type="EMBL" id="BMRG01000033">
    <property type="protein sequence ID" value="GGP86821.1"/>
    <property type="molecule type" value="Genomic_DNA"/>
</dbReference>
<name>A0A918EH21_9PSEU</name>
<dbReference type="InterPro" id="IPR027417">
    <property type="entry name" value="P-loop_NTPase"/>
</dbReference>
<dbReference type="InterPro" id="IPR049730">
    <property type="entry name" value="SNF2/RAD54-like_C"/>
</dbReference>
<protein>
    <submittedName>
        <fullName evidence="4">Helicase SNF2</fullName>
    </submittedName>
</protein>
<dbReference type="GO" id="GO:0004386">
    <property type="term" value="F:helicase activity"/>
    <property type="evidence" value="ECO:0007669"/>
    <property type="project" value="UniProtKB-KW"/>
</dbReference>
<dbReference type="AlphaFoldDB" id="A0A918EH21"/>
<feature type="domain" description="Helicase ATP-binding" evidence="2">
    <location>
        <begin position="320"/>
        <end position="479"/>
    </location>
</feature>
<dbReference type="Gene3D" id="3.40.50.300">
    <property type="entry name" value="P-loop containing nucleotide triphosphate hydrolases"/>
    <property type="match status" value="1"/>
</dbReference>
<sequence>MRKSGGAPALPTIEPPDARAVSAAKAKVGASAKALLAEVRRFDERATALLDTPTALRVEARRQIDVLAEAQAREALTQRPITDLRGLVGKGTRLGALSDAGYRTVAAVLAAEPHQLRAVPRIGPQSAQQVTEAARRLAQEVRRETRPRIDPDHQSTEQTRLLALLAAITQADRTRATLYEPLRTLMGRLRRLAEQAEATTSRVTLFFSGRKNKEAALTALATLDALFHHPDTVALRQTVTDAERPVDPAAHPFAELWQEYTRDAASFNALLSTLGGHGGDDDSEAAQGFLPEELRQEITAVPLDTSLLKATLRGYQVFGAQYAIHQKRSILGDEMGLGKTVQALATMTHMAAKGQTRFLVVCPASVQVNWLNEIAKHTTLTAHSLHGADRDAAAGHWLRTGGVAVTTFTTLGRLDGITEAGIAMLVVDEAHYVKNPDSQRAQHVAEVVGRAQRTLFLTGTPMENRVEEFRNLVDYLQPRVARGLDATDALAGARRFRRAVAPVYLRRNQEDVLTELPDKIEVEDWVQLTPDDTAAYTAAVREKKLMRMRQAAFEALGSAKLERLVEIVDEAREDGLKVIVFSYFLGVLDTIRGALGEAVVGVLTGSTPPAKRQELVNAFSGREGHAVLLSQIEAGGVGLNVQAASVVIIAEPQWKPATEEQAIARAHRMGQIRKVQVHRLLAKDSVDERMREVQQRKSLLFAEFARKSDAKEADRRAVDTSEHRPAFLDDEAIPLEQRIIRAEQHRLGIDT</sequence>
<evidence type="ECO:0000259" key="2">
    <source>
        <dbReference type="PROSITE" id="PS51192"/>
    </source>
</evidence>
<keyword evidence="4" id="KW-0347">Helicase</keyword>
<evidence type="ECO:0000259" key="3">
    <source>
        <dbReference type="PROSITE" id="PS51194"/>
    </source>
</evidence>
<proteinExistence type="predicted"/>
<dbReference type="Proteomes" id="UP000639606">
    <property type="component" value="Unassembled WGS sequence"/>
</dbReference>
<dbReference type="PROSITE" id="PS51194">
    <property type="entry name" value="HELICASE_CTER"/>
    <property type="match status" value="1"/>
</dbReference>
<dbReference type="Pfam" id="PF00176">
    <property type="entry name" value="SNF2-rel_dom"/>
    <property type="match status" value="1"/>
</dbReference>
<evidence type="ECO:0000313" key="5">
    <source>
        <dbReference type="Proteomes" id="UP000639606"/>
    </source>
</evidence>
<dbReference type="SMART" id="SM00487">
    <property type="entry name" value="DEXDc"/>
    <property type="match status" value="1"/>
</dbReference>
<dbReference type="CDD" id="cd18793">
    <property type="entry name" value="SF2_C_SNF"/>
    <property type="match status" value="1"/>
</dbReference>
<reference evidence="4" key="1">
    <citation type="journal article" date="2014" name="Int. J. Syst. Evol. Microbiol.">
        <title>Complete genome sequence of Corynebacterium casei LMG S-19264T (=DSM 44701T), isolated from a smear-ripened cheese.</title>
        <authorList>
            <consortium name="US DOE Joint Genome Institute (JGI-PGF)"/>
            <person name="Walter F."/>
            <person name="Albersmeier A."/>
            <person name="Kalinowski J."/>
            <person name="Ruckert C."/>
        </authorList>
    </citation>
    <scope>NUCLEOTIDE SEQUENCE</scope>
    <source>
        <strain evidence="4">JCM 3313</strain>
    </source>
</reference>
<dbReference type="InterPro" id="IPR038718">
    <property type="entry name" value="SNF2-like_sf"/>
</dbReference>
<dbReference type="Gene3D" id="3.40.50.10810">
    <property type="entry name" value="Tandem AAA-ATPase domain"/>
    <property type="match status" value="1"/>
</dbReference>
<dbReference type="SUPFAM" id="SSF52540">
    <property type="entry name" value="P-loop containing nucleoside triphosphate hydrolases"/>
    <property type="match status" value="2"/>
</dbReference>
<keyword evidence="1" id="KW-0378">Hydrolase</keyword>
<keyword evidence="4" id="KW-0067">ATP-binding</keyword>
<dbReference type="RefSeq" id="WP_189227678.1">
    <property type="nucleotide sequence ID" value="NZ_BMRG01000033.1"/>
</dbReference>
<dbReference type="PANTHER" id="PTHR10799">
    <property type="entry name" value="SNF2/RAD54 HELICASE FAMILY"/>
    <property type="match status" value="1"/>
</dbReference>
<dbReference type="InterPro" id="IPR014001">
    <property type="entry name" value="Helicase_ATP-bd"/>
</dbReference>